<dbReference type="RefSeq" id="WP_170149704.1">
    <property type="nucleotide sequence ID" value="NZ_NPEX01000139.1"/>
</dbReference>
<feature type="transmembrane region" description="Helical" evidence="1">
    <location>
        <begin position="9"/>
        <end position="31"/>
    </location>
</feature>
<keyword evidence="3" id="KW-1185">Reference proteome</keyword>
<reference evidence="2 3" key="1">
    <citation type="submission" date="2017-07" db="EMBL/GenBank/DDBJ databases">
        <title>Draft Genome Sequences of Select Purple Nonsulfur Bacteria.</title>
        <authorList>
            <person name="Lasarre B."/>
            <person name="Mckinlay J.B."/>
        </authorList>
    </citation>
    <scope>NUCLEOTIDE SEQUENCE [LARGE SCALE GENOMIC DNA]</scope>
    <source>
        <strain evidence="2 3">DSM 5909</strain>
    </source>
</reference>
<sequence>MFNRVSSNILLKSIILVMSAVVVLVLAAGAMDAWRNLRTATRLADVAEVSSDLFRGLSNLRLARALTPRALAFDGVVDAAQLKQIEDARGSGNPALQSAARLLPDVEFEGRDAVAREFGPLVQRYLALDKEAAAEVLKPKAQRRADLGKEIVASADALIDSMLRTSTAIDAATRNRDAFMDQMMILKDAAWLARLDGGEISVAISNALAGKRHLAPEAQQTLQRNIGHAGAGFDMMDRVTLGVAAGSPVRAAIEKARTGFYAPEFVAKR</sequence>
<organism evidence="2 3">
    <name type="scientific">Rhodoplanes roseus</name>
    <dbReference type="NCBI Taxonomy" id="29409"/>
    <lineage>
        <taxon>Bacteria</taxon>
        <taxon>Pseudomonadati</taxon>
        <taxon>Pseudomonadota</taxon>
        <taxon>Alphaproteobacteria</taxon>
        <taxon>Hyphomicrobiales</taxon>
        <taxon>Nitrobacteraceae</taxon>
        <taxon>Rhodoplanes</taxon>
    </lineage>
</organism>
<gene>
    <name evidence="2" type="ORF">CH341_18580</name>
</gene>
<name>A0A327KUU4_9BRAD</name>
<keyword evidence="1" id="KW-0472">Membrane</keyword>
<accession>A0A327KUU4</accession>
<evidence type="ECO:0000313" key="2">
    <source>
        <dbReference type="EMBL" id="RAI42609.1"/>
    </source>
</evidence>
<protein>
    <recommendedName>
        <fullName evidence="4">Methyl-accepting chemotaxis protein</fullName>
    </recommendedName>
</protein>
<keyword evidence="1" id="KW-0812">Transmembrane</keyword>
<dbReference type="EMBL" id="NPEX01000139">
    <property type="protein sequence ID" value="RAI42609.1"/>
    <property type="molecule type" value="Genomic_DNA"/>
</dbReference>
<feature type="non-terminal residue" evidence="2">
    <location>
        <position position="269"/>
    </location>
</feature>
<keyword evidence="1" id="KW-1133">Transmembrane helix</keyword>
<evidence type="ECO:0000256" key="1">
    <source>
        <dbReference type="SAM" id="Phobius"/>
    </source>
</evidence>
<dbReference type="AlphaFoldDB" id="A0A327KUU4"/>
<dbReference type="Proteomes" id="UP000249130">
    <property type="component" value="Unassembled WGS sequence"/>
</dbReference>
<evidence type="ECO:0000313" key="3">
    <source>
        <dbReference type="Proteomes" id="UP000249130"/>
    </source>
</evidence>
<evidence type="ECO:0008006" key="4">
    <source>
        <dbReference type="Google" id="ProtNLM"/>
    </source>
</evidence>
<comment type="caution">
    <text evidence="2">The sequence shown here is derived from an EMBL/GenBank/DDBJ whole genome shotgun (WGS) entry which is preliminary data.</text>
</comment>
<proteinExistence type="predicted"/>